<organism evidence="7 8">
    <name type="scientific">candidate division WOR-3 bacterium RBG_13_43_14</name>
    <dbReference type="NCBI Taxonomy" id="1802590"/>
    <lineage>
        <taxon>Bacteria</taxon>
        <taxon>Bacteria division WOR-3</taxon>
    </lineage>
</organism>
<dbReference type="InterPro" id="IPR042175">
    <property type="entry name" value="Cell/Rod_MreC_2"/>
</dbReference>
<reference evidence="7 8" key="1">
    <citation type="journal article" date="2016" name="Nat. Commun.">
        <title>Thousands of microbial genomes shed light on interconnected biogeochemical processes in an aquifer system.</title>
        <authorList>
            <person name="Anantharaman K."/>
            <person name="Brown C.T."/>
            <person name="Hug L.A."/>
            <person name="Sharon I."/>
            <person name="Castelle C.J."/>
            <person name="Probst A.J."/>
            <person name="Thomas B.C."/>
            <person name="Singh A."/>
            <person name="Wilkins M.J."/>
            <person name="Karaoz U."/>
            <person name="Brodie E.L."/>
            <person name="Williams K.H."/>
            <person name="Hubbard S.S."/>
            <person name="Banfield J.F."/>
        </authorList>
    </citation>
    <scope>NUCLEOTIDE SEQUENCE [LARGE SCALE GENOMIC DNA]</scope>
</reference>
<evidence type="ECO:0000256" key="2">
    <source>
        <dbReference type="ARBA" id="ARBA00013855"/>
    </source>
</evidence>
<evidence type="ECO:0000256" key="5">
    <source>
        <dbReference type="SAM" id="Coils"/>
    </source>
</evidence>
<dbReference type="Pfam" id="PF04085">
    <property type="entry name" value="MreC"/>
    <property type="match status" value="1"/>
</dbReference>
<dbReference type="EMBL" id="MEUM01000111">
    <property type="protein sequence ID" value="OGC41321.1"/>
    <property type="molecule type" value="Genomic_DNA"/>
</dbReference>
<comment type="similarity">
    <text evidence="1">Belongs to the MreC family.</text>
</comment>
<feature type="domain" description="Rod shape-determining protein MreC beta-barrel core" evidence="6">
    <location>
        <begin position="99"/>
        <end position="242"/>
    </location>
</feature>
<proteinExistence type="inferred from homology"/>
<accession>A0A1F4U8T7</accession>
<dbReference type="GO" id="GO:0008360">
    <property type="term" value="P:regulation of cell shape"/>
    <property type="evidence" value="ECO:0007669"/>
    <property type="project" value="UniProtKB-KW"/>
</dbReference>
<dbReference type="InterPro" id="IPR055342">
    <property type="entry name" value="MreC_beta-barrel_core"/>
</dbReference>
<sequence length="254" mass="28868">MSKRQLFIFSISLVLPITLLALKPEGKLKVANIFAPVLLYPVKTITGYLQFLDITNQRIEDLERKIEILKLKNTKLGENLQLQRDDLEVTSFQLVKSQIIGRDPSNINGFLAINKGSRHGLNVDQAVICSDGLVGRIKYTGDNESLVETVENNAFSVSALDARTNVHGMVKRFKKLQFEYIRINDEIFINDTVVTSGMSDIFPSGIVIGYVRDIEMKSDLFFKCIYLEPAARVNRLYYVYVITNNPDDRKMNQP</sequence>
<dbReference type="GO" id="GO:0005886">
    <property type="term" value="C:plasma membrane"/>
    <property type="evidence" value="ECO:0007669"/>
    <property type="project" value="TreeGrafter"/>
</dbReference>
<dbReference type="AlphaFoldDB" id="A0A1F4U8T7"/>
<dbReference type="NCBIfam" id="TIGR00219">
    <property type="entry name" value="mreC"/>
    <property type="match status" value="1"/>
</dbReference>
<comment type="caution">
    <text evidence="7">The sequence shown here is derived from an EMBL/GenBank/DDBJ whole genome shotgun (WGS) entry which is preliminary data.</text>
</comment>
<name>A0A1F4U8T7_UNCW3</name>
<dbReference type="InterPro" id="IPR042177">
    <property type="entry name" value="Cell/Rod_1"/>
</dbReference>
<feature type="coiled-coil region" evidence="5">
    <location>
        <begin position="52"/>
        <end position="79"/>
    </location>
</feature>
<dbReference type="Gene3D" id="2.40.10.350">
    <property type="entry name" value="Rod shape-determining protein MreC, domain 2"/>
    <property type="match status" value="1"/>
</dbReference>
<evidence type="ECO:0000256" key="1">
    <source>
        <dbReference type="ARBA" id="ARBA00009369"/>
    </source>
</evidence>
<dbReference type="Proteomes" id="UP000177025">
    <property type="component" value="Unassembled WGS sequence"/>
</dbReference>
<keyword evidence="5" id="KW-0175">Coiled coil</keyword>
<protein>
    <recommendedName>
        <fullName evidence="2">Cell shape-determining protein MreC</fullName>
    </recommendedName>
    <alternativeName>
        <fullName evidence="4">Cell shape protein MreC</fullName>
    </alternativeName>
</protein>
<dbReference type="Gene3D" id="2.40.10.340">
    <property type="entry name" value="Rod shape-determining protein MreC, domain 1"/>
    <property type="match status" value="1"/>
</dbReference>
<gene>
    <name evidence="7" type="ORF">A2Y85_06810</name>
</gene>
<keyword evidence="3" id="KW-0133">Cell shape</keyword>
<evidence type="ECO:0000256" key="4">
    <source>
        <dbReference type="ARBA" id="ARBA00032089"/>
    </source>
</evidence>
<evidence type="ECO:0000256" key="3">
    <source>
        <dbReference type="ARBA" id="ARBA00022960"/>
    </source>
</evidence>
<evidence type="ECO:0000313" key="7">
    <source>
        <dbReference type="EMBL" id="OGC41321.1"/>
    </source>
</evidence>
<dbReference type="InterPro" id="IPR007221">
    <property type="entry name" value="MreC"/>
</dbReference>
<dbReference type="PANTHER" id="PTHR34138:SF1">
    <property type="entry name" value="CELL SHAPE-DETERMINING PROTEIN MREC"/>
    <property type="match status" value="1"/>
</dbReference>
<evidence type="ECO:0000259" key="6">
    <source>
        <dbReference type="Pfam" id="PF04085"/>
    </source>
</evidence>
<evidence type="ECO:0000313" key="8">
    <source>
        <dbReference type="Proteomes" id="UP000177025"/>
    </source>
</evidence>
<dbReference type="PANTHER" id="PTHR34138">
    <property type="entry name" value="CELL SHAPE-DETERMINING PROTEIN MREC"/>
    <property type="match status" value="1"/>
</dbReference>